<evidence type="ECO:0000256" key="2">
    <source>
        <dbReference type="SAM" id="SignalP"/>
    </source>
</evidence>
<organism evidence="4 5">
    <name type="scientific">Danaus chrysippus</name>
    <name type="common">African queen</name>
    <dbReference type="NCBI Taxonomy" id="151541"/>
    <lineage>
        <taxon>Eukaryota</taxon>
        <taxon>Metazoa</taxon>
        <taxon>Ecdysozoa</taxon>
        <taxon>Arthropoda</taxon>
        <taxon>Hexapoda</taxon>
        <taxon>Insecta</taxon>
        <taxon>Pterygota</taxon>
        <taxon>Neoptera</taxon>
        <taxon>Endopterygota</taxon>
        <taxon>Lepidoptera</taxon>
        <taxon>Glossata</taxon>
        <taxon>Ditrysia</taxon>
        <taxon>Papilionoidea</taxon>
        <taxon>Nymphalidae</taxon>
        <taxon>Danainae</taxon>
        <taxon>Danaini</taxon>
        <taxon>Danaina</taxon>
        <taxon>Danaus</taxon>
        <taxon>Anosia</taxon>
    </lineage>
</organism>
<dbReference type="PROSITE" id="PS51352">
    <property type="entry name" value="THIOREDOXIN_2"/>
    <property type="match status" value="2"/>
</dbReference>
<dbReference type="PANTHER" id="PTHR45672">
    <property type="entry name" value="PROTEIN DISULFIDE-ISOMERASE C17H9.14C-RELATED"/>
    <property type="match status" value="1"/>
</dbReference>
<dbReference type="InterPro" id="IPR013766">
    <property type="entry name" value="Thioredoxin_domain"/>
</dbReference>
<feature type="domain" description="Thioredoxin" evidence="3">
    <location>
        <begin position="245"/>
        <end position="378"/>
    </location>
</feature>
<dbReference type="GO" id="GO:0005783">
    <property type="term" value="C:endoplasmic reticulum"/>
    <property type="evidence" value="ECO:0007669"/>
    <property type="project" value="TreeGrafter"/>
</dbReference>
<comment type="caution">
    <text evidence="4">The sequence shown here is derived from an EMBL/GenBank/DDBJ whole genome shotgun (WGS) entry which is preliminary data.</text>
</comment>
<keyword evidence="5" id="KW-1185">Reference proteome</keyword>
<dbReference type="Proteomes" id="UP000789524">
    <property type="component" value="Unassembled WGS sequence"/>
</dbReference>
<proteinExistence type="predicted"/>
<gene>
    <name evidence="4" type="ORF">DCHRY22_LOCUS13206</name>
</gene>
<feature type="region of interest" description="Disordered" evidence="1">
    <location>
        <begin position="381"/>
        <end position="572"/>
    </location>
</feature>
<evidence type="ECO:0000259" key="3">
    <source>
        <dbReference type="PROSITE" id="PS51352"/>
    </source>
</evidence>
<dbReference type="EMBL" id="CAKASE010000079">
    <property type="protein sequence ID" value="CAG9579601.1"/>
    <property type="molecule type" value="Genomic_DNA"/>
</dbReference>
<dbReference type="InterPro" id="IPR051063">
    <property type="entry name" value="PDI"/>
</dbReference>
<dbReference type="GO" id="GO:0006457">
    <property type="term" value="P:protein folding"/>
    <property type="evidence" value="ECO:0007669"/>
    <property type="project" value="TreeGrafter"/>
</dbReference>
<dbReference type="Gene3D" id="3.40.30.10">
    <property type="entry name" value="Glutaredoxin"/>
    <property type="match status" value="3"/>
</dbReference>
<dbReference type="Pfam" id="PF00085">
    <property type="entry name" value="Thioredoxin"/>
    <property type="match status" value="3"/>
</dbReference>
<evidence type="ECO:0000313" key="5">
    <source>
        <dbReference type="Proteomes" id="UP000789524"/>
    </source>
</evidence>
<evidence type="ECO:0000256" key="1">
    <source>
        <dbReference type="SAM" id="MobiDB-lite"/>
    </source>
</evidence>
<feature type="compositionally biased region" description="Basic and acidic residues" evidence="1">
    <location>
        <begin position="482"/>
        <end position="496"/>
    </location>
</feature>
<reference evidence="4" key="1">
    <citation type="submission" date="2021-09" db="EMBL/GenBank/DDBJ databases">
        <authorList>
            <person name="Martin H S."/>
        </authorList>
    </citation>
    <scope>NUCLEOTIDE SEQUENCE</scope>
</reference>
<dbReference type="InterPro" id="IPR036249">
    <property type="entry name" value="Thioredoxin-like_sf"/>
</dbReference>
<feature type="domain" description="Thioredoxin" evidence="3">
    <location>
        <begin position="13"/>
        <end position="132"/>
    </location>
</feature>
<keyword evidence="2" id="KW-0732">Signal</keyword>
<dbReference type="SUPFAM" id="SSF52833">
    <property type="entry name" value="Thioredoxin-like"/>
    <property type="match status" value="3"/>
</dbReference>
<protein>
    <submittedName>
        <fullName evidence="4">(African queen) hypothetical protein</fullName>
    </submittedName>
</protein>
<sequence length="572" mass="66697">MNIFKFMFTFCLLFPQYVTPDDKTVFEYDPDEFYKQIVNKDGNFIMFYTPWCRHCTEFHPIWSELGNLINSRQYDIAIAQVDCMKHSKLCHENDITGYPTLLYYHKNSFTPVEYKSTRDLPSLTLFLSAVYTKNKKPKPKERILPNVEIFGGMAFLDDYNIEKFVSKGQHFVLFYVPWCTASQKLAIVWAEMAKLYESNEYLQIGRINCYHNEITCQNFDIKQYPLLLWIVNGRIMGQTDMKTLPELQEYVEKMLLTENHDPEKFVKKKKALPVARISEETFETFLENELVYVNYFAPWCAHCMQLSPLWLKLGERFQNESRVIIADIDCARSKTICEVEKINGLPTLILYKNKNIVNVEHGGKPLESLITLVNEHLHDNKTIEEDENQGNKNEEKENDGIKKEENENVIEENEKVGNKNEENVGNESEGNKNEDNENVGIKKEDNENVVNKIDDNENVGNKKEENENVVTKNDDNENVVNKIDDNENVGNKKEENENVVNKIDDNENVINKNDDNENVVNKIDDNENVVNKNDDNENVVNKIDDNENVGNKKEENENYEITEKPLPNKDEL</sequence>
<dbReference type="OrthoDB" id="71336at2759"/>
<dbReference type="CDD" id="cd02961">
    <property type="entry name" value="PDI_a_family"/>
    <property type="match status" value="1"/>
</dbReference>
<accession>A0A8J2R3C4</accession>
<feature type="compositionally biased region" description="Basic and acidic residues" evidence="1">
    <location>
        <begin position="429"/>
        <end position="466"/>
    </location>
</feature>
<feature type="compositionally biased region" description="Basic and acidic residues" evidence="1">
    <location>
        <begin position="542"/>
        <end position="572"/>
    </location>
</feature>
<feature type="compositionally biased region" description="Basic and acidic residues" evidence="1">
    <location>
        <begin position="392"/>
        <end position="422"/>
    </location>
</feature>
<dbReference type="GO" id="GO:0003756">
    <property type="term" value="F:protein disulfide isomerase activity"/>
    <property type="evidence" value="ECO:0007669"/>
    <property type="project" value="TreeGrafter"/>
</dbReference>
<feature type="chain" id="PRO_5035204455" evidence="2">
    <location>
        <begin position="21"/>
        <end position="572"/>
    </location>
</feature>
<name>A0A8J2R3C4_9NEOP</name>
<evidence type="ECO:0000313" key="4">
    <source>
        <dbReference type="EMBL" id="CAG9579601.1"/>
    </source>
</evidence>
<dbReference type="AlphaFoldDB" id="A0A8J2R3C4"/>
<feature type="signal peptide" evidence="2">
    <location>
        <begin position="1"/>
        <end position="20"/>
    </location>
</feature>